<protein>
    <submittedName>
        <fullName evidence="2">Uncharacterized protein</fullName>
    </submittedName>
</protein>
<dbReference type="EMBL" id="JACHIA010000001">
    <property type="protein sequence ID" value="MBB6068468.1"/>
    <property type="molecule type" value="Genomic_DNA"/>
</dbReference>
<keyword evidence="3" id="KW-1185">Reference proteome</keyword>
<name>A0A841GTL5_9BACT</name>
<dbReference type="RefSeq" id="WP_170030577.1">
    <property type="nucleotide sequence ID" value="NZ_JABDTL010000001.1"/>
</dbReference>
<gene>
    <name evidence="2" type="ORF">HNQ61_000079</name>
</gene>
<proteinExistence type="predicted"/>
<evidence type="ECO:0000313" key="2">
    <source>
        <dbReference type="EMBL" id="MBB6068468.1"/>
    </source>
</evidence>
<evidence type="ECO:0000313" key="3">
    <source>
        <dbReference type="Proteomes" id="UP000582837"/>
    </source>
</evidence>
<comment type="caution">
    <text evidence="2">The sequence shown here is derived from an EMBL/GenBank/DDBJ whole genome shotgun (WGS) entry which is preliminary data.</text>
</comment>
<feature type="chain" id="PRO_5032647319" evidence="1">
    <location>
        <begin position="28"/>
        <end position="105"/>
    </location>
</feature>
<feature type="signal peptide" evidence="1">
    <location>
        <begin position="1"/>
        <end position="27"/>
    </location>
</feature>
<reference evidence="2 3" key="1">
    <citation type="submission" date="2020-08" db="EMBL/GenBank/DDBJ databases">
        <title>Genomic Encyclopedia of Type Strains, Phase IV (KMG-IV): sequencing the most valuable type-strain genomes for metagenomic binning, comparative biology and taxonomic classification.</title>
        <authorList>
            <person name="Goeker M."/>
        </authorList>
    </citation>
    <scope>NUCLEOTIDE SEQUENCE [LARGE SCALE GENOMIC DNA]</scope>
    <source>
        <strain evidence="2 3">DSM 29007</strain>
    </source>
</reference>
<accession>A0A841GTL5</accession>
<keyword evidence="1" id="KW-0732">Signal</keyword>
<dbReference type="Proteomes" id="UP000582837">
    <property type="component" value="Unassembled WGS sequence"/>
</dbReference>
<sequence length="105" mass="11360">MLNLNFRCTAFALVAAALMISAATAQAAVPNRDVVTAATTKCRIVFWASIVGGLTWDEAKQVEDQCECDATDWCGNGAGGDWLRAAPTRAEATTPKRFVPERRRN</sequence>
<evidence type="ECO:0000256" key="1">
    <source>
        <dbReference type="SAM" id="SignalP"/>
    </source>
</evidence>
<organism evidence="2 3">
    <name type="scientific">Longimicrobium terrae</name>
    <dbReference type="NCBI Taxonomy" id="1639882"/>
    <lineage>
        <taxon>Bacteria</taxon>
        <taxon>Pseudomonadati</taxon>
        <taxon>Gemmatimonadota</taxon>
        <taxon>Longimicrobiia</taxon>
        <taxon>Longimicrobiales</taxon>
        <taxon>Longimicrobiaceae</taxon>
        <taxon>Longimicrobium</taxon>
    </lineage>
</organism>
<dbReference type="AlphaFoldDB" id="A0A841GTL5"/>